<dbReference type="InterPro" id="IPR040372">
    <property type="entry name" value="YaeB-like"/>
</dbReference>
<evidence type="ECO:0000259" key="3">
    <source>
        <dbReference type="PROSITE" id="PS51668"/>
    </source>
</evidence>
<evidence type="ECO:0000313" key="4">
    <source>
        <dbReference type="EMBL" id="ADN75184.1"/>
    </source>
</evidence>
<accession>E1SU37</accession>
<evidence type="ECO:0000256" key="1">
    <source>
        <dbReference type="ARBA" id="ARBA00022691"/>
    </source>
</evidence>
<dbReference type="PROSITE" id="PS01318">
    <property type="entry name" value="TSAA_1"/>
    <property type="match status" value="1"/>
</dbReference>
<dbReference type="STRING" id="550540.Fbal_0975"/>
<dbReference type="InterPro" id="IPR023370">
    <property type="entry name" value="TrmO-like_N"/>
</dbReference>
<keyword evidence="5" id="KW-1185">Reference proteome</keyword>
<dbReference type="CDD" id="cd09281">
    <property type="entry name" value="UPF0066"/>
    <property type="match status" value="1"/>
</dbReference>
<dbReference type="Gene3D" id="3.30.2310.10">
    <property type="entry name" value="YaeB-like"/>
    <property type="match status" value="1"/>
</dbReference>
<sequence length="234" mass="26243">MSEGHLLSPVALCQSPYRQKFAIPRQPNLVPAAIGRLLLQGECNRAEILKGLEQFSHLWLIWGFHENQAQGWKPMVRPPRLGGNTRLGVFATRATFRPNGLGLSVVRLHGIGQQGKQHYLEVSGIDLLDGTPIYDIKPYIPYSDAHPDAQGGYAQEPPAQMTMTVQPQAEAQLAEAERQQPGFTELARQVLAQDPRPAYQQAEPERVYGVQLYDWDLRWQVKDEVNSVCAVVRL</sequence>
<dbReference type="PROSITE" id="PS51668">
    <property type="entry name" value="TSAA_2"/>
    <property type="match status" value="1"/>
</dbReference>
<dbReference type="InterPro" id="IPR041369">
    <property type="entry name" value="TrmO_C"/>
</dbReference>
<name>E1SU37_FERBD</name>
<protein>
    <recommendedName>
        <fullName evidence="3">TsaA-like domain-containing protein</fullName>
    </recommendedName>
</protein>
<dbReference type="SUPFAM" id="SSF118196">
    <property type="entry name" value="YaeB-like"/>
    <property type="match status" value="1"/>
</dbReference>
<evidence type="ECO:0000313" key="5">
    <source>
        <dbReference type="Proteomes" id="UP000006683"/>
    </source>
</evidence>
<dbReference type="Pfam" id="PF18389">
    <property type="entry name" value="TrmO_C"/>
    <property type="match status" value="1"/>
</dbReference>
<dbReference type="InterPro" id="IPR036414">
    <property type="entry name" value="YaeB_N_sf"/>
</dbReference>
<dbReference type="InterPro" id="IPR023368">
    <property type="entry name" value="UPF0066_cons_site"/>
</dbReference>
<dbReference type="PANTHER" id="PTHR12818:SF0">
    <property type="entry name" value="TRNA (ADENINE(37)-N6)-METHYLTRANSFERASE"/>
    <property type="match status" value="1"/>
</dbReference>
<dbReference type="HOGENOM" id="CLU_013458_3_0_6"/>
<comment type="similarity">
    <text evidence="2">Belongs to the tRNA methyltransferase O family.</text>
</comment>
<reference evidence="4 5" key="1">
    <citation type="journal article" date="2010" name="Stand. Genomic Sci.">
        <title>Complete genome sequence of Ferrimonas balearica type strain (PAT).</title>
        <authorList>
            <person name="Nolan M."/>
            <person name="Sikorski J."/>
            <person name="Davenport K."/>
            <person name="Lucas S."/>
            <person name="Glavina Del Rio T."/>
            <person name="Tice H."/>
            <person name="Cheng J."/>
            <person name="Goodwin L."/>
            <person name="Pitluck S."/>
            <person name="Liolios K."/>
            <person name="Ivanova N."/>
            <person name="Mavromatis K."/>
            <person name="Ovchinnikova G."/>
            <person name="Pati A."/>
            <person name="Chen A."/>
            <person name="Palaniappan K."/>
            <person name="Land M."/>
            <person name="Hauser L."/>
            <person name="Chang Y."/>
            <person name="Jeffries C."/>
            <person name="Tapia R."/>
            <person name="Brettin T."/>
            <person name="Detter J."/>
            <person name="Han C."/>
            <person name="Yasawong M."/>
            <person name="Rohde M."/>
            <person name="Tindall B."/>
            <person name="Goker M."/>
            <person name="Woyke T."/>
            <person name="Bristow J."/>
            <person name="Eisen J."/>
            <person name="Markowitz V."/>
            <person name="Hugenholtz P."/>
            <person name="Kyrpides N."/>
            <person name="Klenk H."/>
            <person name="Lapidus A."/>
        </authorList>
    </citation>
    <scope>NUCLEOTIDE SEQUENCE [LARGE SCALE GENOMIC DNA]</scope>
    <source>
        <strain evidence="5">DSM 9799 / CCM 4581 / KCTC 23876 / PAT</strain>
    </source>
</reference>
<dbReference type="Proteomes" id="UP000006683">
    <property type="component" value="Chromosome"/>
</dbReference>
<dbReference type="NCBIfam" id="TIGR00104">
    <property type="entry name" value="tRNA_TsaA"/>
    <property type="match status" value="1"/>
</dbReference>
<dbReference type="AlphaFoldDB" id="E1SU37"/>
<dbReference type="PANTHER" id="PTHR12818">
    <property type="entry name" value="TRNA (ADENINE(37)-N6)-METHYLTRANSFERASE"/>
    <property type="match status" value="1"/>
</dbReference>
<dbReference type="KEGG" id="fbl:Fbal_0975"/>
<dbReference type="GO" id="GO:0089715">
    <property type="term" value="F:tRNA (L-threonylcarbamoyladenosine(37)-C2) methyltransferase activity"/>
    <property type="evidence" value="ECO:0007669"/>
    <property type="project" value="TreeGrafter"/>
</dbReference>
<proteinExistence type="inferred from homology"/>
<feature type="domain" description="TsaA-like" evidence="3">
    <location>
        <begin position="7"/>
        <end position="148"/>
    </location>
</feature>
<organism evidence="4 5">
    <name type="scientific">Ferrimonas balearica (strain DSM 9799 / CCM 4581 / KCTC 23876 / PAT)</name>
    <dbReference type="NCBI Taxonomy" id="550540"/>
    <lineage>
        <taxon>Bacteria</taxon>
        <taxon>Pseudomonadati</taxon>
        <taxon>Pseudomonadota</taxon>
        <taxon>Gammaproteobacteria</taxon>
        <taxon>Alteromonadales</taxon>
        <taxon>Ferrimonadaceae</taxon>
        <taxon>Ferrimonas</taxon>
    </lineage>
</organism>
<keyword evidence="1" id="KW-0949">S-adenosyl-L-methionine</keyword>
<gene>
    <name evidence="4" type="ordered locus">Fbal_0975</name>
</gene>
<dbReference type="Pfam" id="PF01980">
    <property type="entry name" value="TrmO_N"/>
    <property type="match status" value="1"/>
</dbReference>
<dbReference type="InterPro" id="IPR036413">
    <property type="entry name" value="YaeB-like_sf"/>
</dbReference>
<dbReference type="EMBL" id="CP002209">
    <property type="protein sequence ID" value="ADN75184.1"/>
    <property type="molecule type" value="Genomic_DNA"/>
</dbReference>
<dbReference type="Gene3D" id="2.40.30.70">
    <property type="entry name" value="YaeB-like"/>
    <property type="match status" value="1"/>
</dbReference>
<dbReference type="eggNOG" id="COG1720">
    <property type="taxonomic scope" value="Bacteria"/>
</dbReference>
<evidence type="ECO:0000256" key="2">
    <source>
        <dbReference type="ARBA" id="ARBA00033753"/>
    </source>
</evidence>